<keyword evidence="2" id="KW-1185">Reference proteome</keyword>
<evidence type="ECO:0000313" key="1">
    <source>
        <dbReference type="EMBL" id="GIY61956.1"/>
    </source>
</evidence>
<dbReference type="Proteomes" id="UP001054945">
    <property type="component" value="Unassembled WGS sequence"/>
</dbReference>
<name>A0AAV4UVL8_CAEEX</name>
<comment type="caution">
    <text evidence="1">The sequence shown here is derived from an EMBL/GenBank/DDBJ whole genome shotgun (WGS) entry which is preliminary data.</text>
</comment>
<proteinExistence type="predicted"/>
<dbReference type="EMBL" id="BPLR01013556">
    <property type="protein sequence ID" value="GIY61956.1"/>
    <property type="molecule type" value="Genomic_DNA"/>
</dbReference>
<protein>
    <submittedName>
        <fullName evidence="1">Uncharacterized protein</fullName>
    </submittedName>
</protein>
<dbReference type="AlphaFoldDB" id="A0AAV4UVL8"/>
<accession>A0AAV4UVL8</accession>
<reference evidence="1 2" key="1">
    <citation type="submission" date="2021-06" db="EMBL/GenBank/DDBJ databases">
        <title>Caerostris extrusa draft genome.</title>
        <authorList>
            <person name="Kono N."/>
            <person name="Arakawa K."/>
        </authorList>
    </citation>
    <scope>NUCLEOTIDE SEQUENCE [LARGE SCALE GENOMIC DNA]</scope>
</reference>
<gene>
    <name evidence="1" type="ORF">CEXT_433351</name>
</gene>
<evidence type="ECO:0000313" key="2">
    <source>
        <dbReference type="Proteomes" id="UP001054945"/>
    </source>
</evidence>
<sequence length="119" mass="13712">MSELFHESRLVRLEFCRTQKLLVSSACSLEWMSPSLVYFLLGRICLKESSVTESCRRGESGFNQCIALVTRCSSNAIVPFFRSGFSDFVWIRMKRTIRISPTGWRCNFVSSRGMGFCWT</sequence>
<organism evidence="1 2">
    <name type="scientific">Caerostris extrusa</name>
    <name type="common">Bark spider</name>
    <name type="synonym">Caerostris bankana</name>
    <dbReference type="NCBI Taxonomy" id="172846"/>
    <lineage>
        <taxon>Eukaryota</taxon>
        <taxon>Metazoa</taxon>
        <taxon>Ecdysozoa</taxon>
        <taxon>Arthropoda</taxon>
        <taxon>Chelicerata</taxon>
        <taxon>Arachnida</taxon>
        <taxon>Araneae</taxon>
        <taxon>Araneomorphae</taxon>
        <taxon>Entelegynae</taxon>
        <taxon>Araneoidea</taxon>
        <taxon>Araneidae</taxon>
        <taxon>Caerostris</taxon>
    </lineage>
</organism>